<proteinExistence type="predicted"/>
<reference evidence="2 3" key="1">
    <citation type="submission" date="2016-03" db="EMBL/GenBank/DDBJ databases">
        <title>Complete genome sequence of Shewanella psychrophila WP2, a deep sea bacterium isolated from west Pacific sediment.</title>
        <authorList>
            <person name="Xu G."/>
            <person name="Jian H."/>
        </authorList>
    </citation>
    <scope>NUCLEOTIDE SEQUENCE [LARGE SCALE GENOMIC DNA]</scope>
    <source>
        <strain evidence="2 3">WP2</strain>
    </source>
</reference>
<dbReference type="STRING" id="225848.Sps_03019"/>
<evidence type="ECO:0000313" key="3">
    <source>
        <dbReference type="Proteomes" id="UP000189545"/>
    </source>
</evidence>
<evidence type="ECO:0000256" key="1">
    <source>
        <dbReference type="SAM" id="SignalP"/>
    </source>
</evidence>
<feature type="chain" id="PRO_5013068716" evidence="1">
    <location>
        <begin position="19"/>
        <end position="112"/>
    </location>
</feature>
<dbReference type="AlphaFoldDB" id="A0A1S6HRK6"/>
<protein>
    <submittedName>
        <fullName evidence="2">Uncharacterized protein</fullName>
    </submittedName>
</protein>
<name>A0A1S6HRK6_9GAMM</name>
<gene>
    <name evidence="2" type="ORF">Sps_03019</name>
</gene>
<dbReference type="OrthoDB" id="6267749at2"/>
<evidence type="ECO:0000313" key="2">
    <source>
        <dbReference type="EMBL" id="AQS38166.1"/>
    </source>
</evidence>
<feature type="signal peptide" evidence="1">
    <location>
        <begin position="1"/>
        <end position="18"/>
    </location>
</feature>
<dbReference type="Proteomes" id="UP000189545">
    <property type="component" value="Chromosome"/>
</dbReference>
<dbReference type="KEGG" id="spsw:Sps_03019"/>
<organism evidence="2 3">
    <name type="scientific">Shewanella psychrophila</name>
    <dbReference type="NCBI Taxonomy" id="225848"/>
    <lineage>
        <taxon>Bacteria</taxon>
        <taxon>Pseudomonadati</taxon>
        <taxon>Pseudomonadota</taxon>
        <taxon>Gammaproteobacteria</taxon>
        <taxon>Alteromonadales</taxon>
        <taxon>Shewanellaceae</taxon>
        <taxon>Shewanella</taxon>
    </lineage>
</organism>
<sequence>MKKYVCFLLLFVSTGAISAGQWCEGKIQRVYVDKPGNVFIFGNWRNDYTQICNVNSPWKAVSVELCKTWFSLAVTARVSDGNVIVQYSDVPACNLVPSYSNAPSPAYVMLKE</sequence>
<dbReference type="EMBL" id="CP014782">
    <property type="protein sequence ID" value="AQS38166.1"/>
    <property type="molecule type" value="Genomic_DNA"/>
</dbReference>
<accession>A0A1S6HRK6</accession>
<keyword evidence="3" id="KW-1185">Reference proteome</keyword>
<keyword evidence="1" id="KW-0732">Signal</keyword>
<dbReference type="RefSeq" id="WP_077753246.1">
    <property type="nucleotide sequence ID" value="NZ_CP014782.1"/>
</dbReference>